<evidence type="ECO:0000256" key="2">
    <source>
        <dbReference type="SAM" id="MobiDB-lite"/>
    </source>
</evidence>
<organism evidence="3 4">
    <name type="scientific">Stakelama saccharophila</name>
    <dbReference type="NCBI Taxonomy" id="3075605"/>
    <lineage>
        <taxon>Bacteria</taxon>
        <taxon>Pseudomonadati</taxon>
        <taxon>Pseudomonadota</taxon>
        <taxon>Alphaproteobacteria</taxon>
        <taxon>Sphingomonadales</taxon>
        <taxon>Sphingomonadaceae</taxon>
        <taxon>Stakelama</taxon>
    </lineage>
</organism>
<dbReference type="EMBL" id="CP135076">
    <property type="protein sequence ID" value="WNO53173.1"/>
    <property type="molecule type" value="Genomic_DNA"/>
</dbReference>
<gene>
    <name evidence="3" type="ORF">RPR59_12060</name>
</gene>
<feature type="compositionally biased region" description="Basic and acidic residues" evidence="2">
    <location>
        <begin position="250"/>
        <end position="264"/>
    </location>
</feature>
<evidence type="ECO:0000256" key="1">
    <source>
        <dbReference type="SAM" id="Coils"/>
    </source>
</evidence>
<protein>
    <submittedName>
        <fullName evidence="3">Uncharacterized protein</fullName>
    </submittedName>
</protein>
<reference evidence="3 4" key="1">
    <citation type="submission" date="2023-09" db="EMBL/GenBank/DDBJ databases">
        <authorList>
            <person name="Rey-Velasco X."/>
        </authorList>
    </citation>
    <scope>NUCLEOTIDE SEQUENCE [LARGE SCALE GENOMIC DNA]</scope>
    <source>
        <strain evidence="3 4">W311</strain>
    </source>
</reference>
<proteinExistence type="predicted"/>
<feature type="region of interest" description="Disordered" evidence="2">
    <location>
        <begin position="1"/>
        <end position="21"/>
    </location>
</feature>
<feature type="compositionally biased region" description="Basic and acidic residues" evidence="2">
    <location>
        <begin position="272"/>
        <end position="287"/>
    </location>
</feature>
<dbReference type="Proteomes" id="UP001302249">
    <property type="component" value="Chromosome"/>
</dbReference>
<dbReference type="RefSeq" id="WP_313914375.1">
    <property type="nucleotide sequence ID" value="NZ_CP135076.1"/>
</dbReference>
<feature type="region of interest" description="Disordered" evidence="2">
    <location>
        <begin position="250"/>
        <end position="287"/>
    </location>
</feature>
<keyword evidence="4" id="KW-1185">Reference proteome</keyword>
<sequence>MDDDKSGEMPQKGTRSSPEISDRVLKYIEAVARNSTGHTAPATSALFDLHDAPEREEKLRELVDAIRPSDINPSIWLAWLDGGTEPFDGRRLGRPKITSDANSGRKLGRLSKRVKDTAASVSAAQRELAKAEAKVEAAEAAHAEAKSMDAAVLEWAVSEHLLHRMSPVFAMGPAWTVMRVISAYMTPEMLDPDLKLLAGDRKQMRAAELREKRSKETQRILDVLDLWCGDVEFEFELREAIVKVVDDYHEREREGGRRRSREAARSTVPEGEASRDADAIIDGLKRP</sequence>
<keyword evidence="1" id="KW-0175">Coiled coil</keyword>
<feature type="coiled-coil region" evidence="1">
    <location>
        <begin position="114"/>
        <end position="148"/>
    </location>
</feature>
<evidence type="ECO:0000313" key="4">
    <source>
        <dbReference type="Proteomes" id="UP001302249"/>
    </source>
</evidence>
<evidence type="ECO:0000313" key="3">
    <source>
        <dbReference type="EMBL" id="WNO53173.1"/>
    </source>
</evidence>
<name>A0ABZ0B720_9SPHN</name>
<accession>A0ABZ0B720</accession>